<keyword evidence="2" id="KW-1185">Reference proteome</keyword>
<proteinExistence type="predicted"/>
<evidence type="ECO:0000313" key="2">
    <source>
        <dbReference type="Proteomes" id="UP001152320"/>
    </source>
</evidence>
<accession>A0A9Q1C9H8</accession>
<dbReference type="AlphaFoldDB" id="A0A9Q1C9H8"/>
<gene>
    <name evidence="1" type="ORF">HOLleu_11965</name>
</gene>
<dbReference type="EMBL" id="JAIZAY010000005">
    <property type="protein sequence ID" value="KAJ8041216.1"/>
    <property type="molecule type" value="Genomic_DNA"/>
</dbReference>
<name>A0A9Q1C9H8_HOLLE</name>
<evidence type="ECO:0000313" key="1">
    <source>
        <dbReference type="EMBL" id="KAJ8041216.1"/>
    </source>
</evidence>
<dbReference type="Proteomes" id="UP001152320">
    <property type="component" value="Chromosome 5"/>
</dbReference>
<sequence length="71" mass="8145">MIPGVRSDFMAIPDTPSDQNYVDEWLSKKKEEINQKYRNTLTAPLRSMMNVFSRKAAVEMITQYGNESGNT</sequence>
<protein>
    <submittedName>
        <fullName evidence="1">Uncharacterized protein</fullName>
    </submittedName>
</protein>
<organism evidence="1 2">
    <name type="scientific">Holothuria leucospilota</name>
    <name type="common">Black long sea cucumber</name>
    <name type="synonym">Mertensiothuria leucospilota</name>
    <dbReference type="NCBI Taxonomy" id="206669"/>
    <lineage>
        <taxon>Eukaryota</taxon>
        <taxon>Metazoa</taxon>
        <taxon>Echinodermata</taxon>
        <taxon>Eleutherozoa</taxon>
        <taxon>Echinozoa</taxon>
        <taxon>Holothuroidea</taxon>
        <taxon>Aspidochirotacea</taxon>
        <taxon>Aspidochirotida</taxon>
        <taxon>Holothuriidae</taxon>
        <taxon>Holothuria</taxon>
    </lineage>
</organism>
<reference evidence="1" key="1">
    <citation type="submission" date="2021-10" db="EMBL/GenBank/DDBJ databases">
        <title>Tropical sea cucumber genome reveals ecological adaptation and Cuvierian tubules defense mechanism.</title>
        <authorList>
            <person name="Chen T."/>
        </authorList>
    </citation>
    <scope>NUCLEOTIDE SEQUENCE</scope>
    <source>
        <strain evidence="1">Nanhai2018</strain>
        <tissue evidence="1">Muscle</tissue>
    </source>
</reference>
<comment type="caution">
    <text evidence="1">The sequence shown here is derived from an EMBL/GenBank/DDBJ whole genome shotgun (WGS) entry which is preliminary data.</text>
</comment>